<dbReference type="RefSeq" id="WP_307633608.1">
    <property type="nucleotide sequence ID" value="NZ_JAPHEH010000001.1"/>
</dbReference>
<dbReference type="EMBL" id="JAPHEH010000001">
    <property type="protein sequence ID" value="MDG4476642.1"/>
    <property type="molecule type" value="Genomic_DNA"/>
</dbReference>
<accession>A0A9X4MPN9</accession>
<reference evidence="4" key="2">
    <citation type="submission" date="2022-10" db="EMBL/GenBank/DDBJ databases">
        <authorList>
            <person name="Aronson H.S."/>
        </authorList>
    </citation>
    <scope>NUCLEOTIDE SEQUENCE</scope>
    <source>
        <strain evidence="4">RS19-109</strain>
    </source>
</reference>
<evidence type="ECO:0000256" key="1">
    <source>
        <dbReference type="SAM" id="MobiDB-lite"/>
    </source>
</evidence>
<dbReference type="InterPro" id="IPR018247">
    <property type="entry name" value="EF_Hand_1_Ca_BS"/>
</dbReference>
<dbReference type="InterPro" id="IPR010982">
    <property type="entry name" value="Lambda_DNA-bd_dom_sf"/>
</dbReference>
<evidence type="ECO:0000256" key="2">
    <source>
        <dbReference type="SAM" id="Phobius"/>
    </source>
</evidence>
<evidence type="ECO:0000313" key="5">
    <source>
        <dbReference type="Proteomes" id="UP001154240"/>
    </source>
</evidence>
<gene>
    <name evidence="4" type="ORF">OLX77_10815</name>
</gene>
<keyword evidence="5" id="KW-1185">Reference proteome</keyword>
<dbReference type="CDD" id="cd00093">
    <property type="entry name" value="HTH_XRE"/>
    <property type="match status" value="1"/>
</dbReference>
<dbReference type="GO" id="GO:0003677">
    <property type="term" value="F:DNA binding"/>
    <property type="evidence" value="ECO:0007669"/>
    <property type="project" value="InterPro"/>
</dbReference>
<keyword evidence="2" id="KW-0472">Membrane</keyword>
<reference evidence="4" key="1">
    <citation type="journal article" date="2022" name="bioRxiv">
        <title>Thiovibrio frasassiensisgen. nov., sp. nov., an autotrophic, elemental sulfur disproportionating bacterium isolated from sulfidic karst sediment, and proposal of Thiovibrionaceae fam. nov.</title>
        <authorList>
            <person name="Aronson H."/>
            <person name="Thomas C."/>
            <person name="Bhattacharyya M."/>
            <person name="Eckstein S."/>
            <person name="Jensen S."/>
            <person name="Barco R."/>
            <person name="Macalady J."/>
            <person name="Amend J."/>
        </authorList>
    </citation>
    <scope>NUCLEOTIDE SEQUENCE</scope>
    <source>
        <strain evidence="4">RS19-109</strain>
    </source>
</reference>
<protein>
    <submittedName>
        <fullName evidence="4">Helix-turn-helix domain-containing protein</fullName>
    </submittedName>
</protein>
<feature type="transmembrane region" description="Helical" evidence="2">
    <location>
        <begin position="134"/>
        <end position="154"/>
    </location>
</feature>
<keyword evidence="2" id="KW-0812">Transmembrane</keyword>
<evidence type="ECO:0000313" key="4">
    <source>
        <dbReference type="EMBL" id="MDG4476642.1"/>
    </source>
</evidence>
<dbReference type="AlphaFoldDB" id="A0A9X4MPN9"/>
<dbReference type="SUPFAM" id="SSF47413">
    <property type="entry name" value="lambda repressor-like DNA-binding domains"/>
    <property type="match status" value="1"/>
</dbReference>
<feature type="domain" description="HTH cro/C1-type" evidence="3">
    <location>
        <begin position="21"/>
        <end position="76"/>
    </location>
</feature>
<name>A0A9X4MPN9_9BACT</name>
<proteinExistence type="predicted"/>
<dbReference type="InterPro" id="IPR001387">
    <property type="entry name" value="Cro/C1-type_HTH"/>
</dbReference>
<dbReference type="Pfam" id="PF01381">
    <property type="entry name" value="HTH_3"/>
    <property type="match status" value="1"/>
</dbReference>
<dbReference type="PROSITE" id="PS00018">
    <property type="entry name" value="EF_HAND_1"/>
    <property type="match status" value="1"/>
</dbReference>
<evidence type="ECO:0000259" key="3">
    <source>
        <dbReference type="PROSITE" id="PS50943"/>
    </source>
</evidence>
<dbReference type="PROSITE" id="PS50943">
    <property type="entry name" value="HTH_CROC1"/>
    <property type="match status" value="1"/>
</dbReference>
<keyword evidence="2" id="KW-1133">Transmembrane helix</keyword>
<dbReference type="Gene3D" id="1.10.260.40">
    <property type="entry name" value="lambda repressor-like DNA-binding domains"/>
    <property type="match status" value="1"/>
</dbReference>
<dbReference type="Proteomes" id="UP001154240">
    <property type="component" value="Unassembled WGS sequence"/>
</dbReference>
<dbReference type="SMART" id="SM00530">
    <property type="entry name" value="HTH_XRE"/>
    <property type="match status" value="1"/>
</dbReference>
<comment type="caution">
    <text evidence="4">The sequence shown here is derived from an EMBL/GenBank/DDBJ whole genome shotgun (WGS) entry which is preliminary data.</text>
</comment>
<feature type="region of interest" description="Disordered" evidence="1">
    <location>
        <begin position="81"/>
        <end position="125"/>
    </location>
</feature>
<organism evidence="4 5">
    <name type="scientific">Thiovibrio frasassiensis</name>
    <dbReference type="NCBI Taxonomy" id="2984131"/>
    <lineage>
        <taxon>Bacteria</taxon>
        <taxon>Pseudomonadati</taxon>
        <taxon>Thermodesulfobacteriota</taxon>
        <taxon>Desulfobulbia</taxon>
        <taxon>Desulfobulbales</taxon>
        <taxon>Thiovibrionaceae</taxon>
        <taxon>Thiovibrio</taxon>
    </lineage>
</organism>
<sequence>MDSAKPLAGGIPMVNIDGARIRRIREEKGLTQLYVATVVGVTTDTISRWENRRYPNIKKENAVKLAEALEIQLAEIIDHGQPAAPAEPPPQSFTPAPQEEAPLHTTPPEPKPALEPAAAAAEPRKPRFAPRPTIILLGAFALLALGGITLFWWYSANDGENQVEAFRILPTHATPGLSFPVLIEVTTTASRPFSLILKETLPPDCIPTQGKPQFASQESAPPVLKWIGKISGERAVYSYLAKLRPETKMESAHQFTGGVTVRSDDNPSIPLSGNDSLQATPFHWADSNSDGRIDDEELLTVYETYGGIDGLQFGRKLIEEIWTAKGYRWNPETRSYEILQ</sequence>